<dbReference type="InterPro" id="IPR036271">
    <property type="entry name" value="Tet_transcr_reg_TetR-rel_C_sf"/>
</dbReference>
<dbReference type="EMBL" id="QMEY01000003">
    <property type="protein sequence ID" value="RBQ20075.1"/>
    <property type="molecule type" value="Genomic_DNA"/>
</dbReference>
<dbReference type="RefSeq" id="WP_113980280.1">
    <property type="nucleotide sequence ID" value="NZ_QMEY01000003.1"/>
</dbReference>
<dbReference type="PRINTS" id="PR00455">
    <property type="entry name" value="HTHTETR"/>
</dbReference>
<evidence type="ECO:0000259" key="5">
    <source>
        <dbReference type="PROSITE" id="PS50977"/>
    </source>
</evidence>
<keyword evidence="1" id="KW-0805">Transcription regulation</keyword>
<sequence>MDHDAGDRRSPAKRRVILEAAARLFLSEGYARVSVDTIAAHAGVGKQTVYRHFGNKERLFLAVIAEARAAASDVPGGSPPMRPTGDPVADLQQVGERLLRVVLSPTVAALHRLTIAELTHHPELQQSWRETSSDTILEEAGRYLESAGAVGTLTVSDAARAARQFVLLVATEGRMRSLHGTQPLSDAEIREIARQSAELIVAAHRPAR</sequence>
<dbReference type="FunFam" id="1.10.10.60:FF:000141">
    <property type="entry name" value="TetR family transcriptional regulator"/>
    <property type="match status" value="1"/>
</dbReference>
<evidence type="ECO:0000256" key="4">
    <source>
        <dbReference type="PROSITE-ProRule" id="PRU00335"/>
    </source>
</evidence>
<dbReference type="GO" id="GO:0000976">
    <property type="term" value="F:transcription cis-regulatory region binding"/>
    <property type="evidence" value="ECO:0007669"/>
    <property type="project" value="TreeGrafter"/>
</dbReference>
<feature type="DNA-binding region" description="H-T-H motif" evidence="4">
    <location>
        <begin position="34"/>
        <end position="53"/>
    </location>
</feature>
<dbReference type="Gene3D" id="1.10.357.10">
    <property type="entry name" value="Tetracycline Repressor, domain 2"/>
    <property type="match status" value="1"/>
</dbReference>
<keyword evidence="2 4" id="KW-0238">DNA-binding</keyword>
<dbReference type="AlphaFoldDB" id="A0A366M1L8"/>
<dbReference type="InterPro" id="IPR001647">
    <property type="entry name" value="HTH_TetR"/>
</dbReference>
<dbReference type="SUPFAM" id="SSF46689">
    <property type="entry name" value="Homeodomain-like"/>
    <property type="match status" value="1"/>
</dbReference>
<dbReference type="PANTHER" id="PTHR30055:SF146">
    <property type="entry name" value="HTH-TYPE TRANSCRIPTIONAL DUAL REGULATOR CECR"/>
    <property type="match status" value="1"/>
</dbReference>
<feature type="domain" description="HTH tetR-type" evidence="5">
    <location>
        <begin position="11"/>
        <end position="71"/>
    </location>
</feature>
<dbReference type="PROSITE" id="PS50977">
    <property type="entry name" value="HTH_TETR_2"/>
    <property type="match status" value="1"/>
</dbReference>
<proteinExistence type="predicted"/>
<dbReference type="InterPro" id="IPR039536">
    <property type="entry name" value="TetR_C_Proteobacteria"/>
</dbReference>
<dbReference type="GO" id="GO:0045892">
    <property type="term" value="P:negative regulation of DNA-templated transcription"/>
    <property type="evidence" value="ECO:0007669"/>
    <property type="project" value="UniProtKB-ARBA"/>
</dbReference>
<evidence type="ECO:0000313" key="6">
    <source>
        <dbReference type="EMBL" id="RBQ20075.1"/>
    </source>
</evidence>
<dbReference type="SUPFAM" id="SSF48498">
    <property type="entry name" value="Tetracyclin repressor-like, C-terminal domain"/>
    <property type="match status" value="1"/>
</dbReference>
<dbReference type="GO" id="GO:0003700">
    <property type="term" value="F:DNA-binding transcription factor activity"/>
    <property type="evidence" value="ECO:0007669"/>
    <property type="project" value="TreeGrafter"/>
</dbReference>
<comment type="caution">
    <text evidence="6">The sequence shown here is derived from an EMBL/GenBank/DDBJ whole genome shotgun (WGS) entry which is preliminary data.</text>
</comment>
<protein>
    <submittedName>
        <fullName evidence="6">TetR family transcriptional regulator</fullName>
    </submittedName>
</protein>
<dbReference type="Pfam" id="PF14246">
    <property type="entry name" value="TetR_C_7"/>
    <property type="match status" value="1"/>
</dbReference>
<name>A0A366M1L8_9ACTN</name>
<dbReference type="Proteomes" id="UP000253303">
    <property type="component" value="Unassembled WGS sequence"/>
</dbReference>
<keyword evidence="7" id="KW-1185">Reference proteome</keyword>
<reference evidence="6 7" key="1">
    <citation type="submission" date="2018-06" db="EMBL/GenBank/DDBJ databases">
        <title>Sphaerisporangium craniellae sp. nov., isolated from a marine sponge in the South China Sea.</title>
        <authorList>
            <person name="Li L."/>
        </authorList>
    </citation>
    <scope>NUCLEOTIDE SEQUENCE [LARGE SCALE GENOMIC DNA]</scope>
    <source>
        <strain evidence="6 7">LHW63015</strain>
    </source>
</reference>
<dbReference type="InterPro" id="IPR050109">
    <property type="entry name" value="HTH-type_TetR-like_transc_reg"/>
</dbReference>
<accession>A0A366M1L8</accession>
<evidence type="ECO:0000256" key="2">
    <source>
        <dbReference type="ARBA" id="ARBA00023125"/>
    </source>
</evidence>
<organism evidence="6 7">
    <name type="scientific">Spongiactinospora rosea</name>
    <dbReference type="NCBI Taxonomy" id="2248750"/>
    <lineage>
        <taxon>Bacteria</taxon>
        <taxon>Bacillati</taxon>
        <taxon>Actinomycetota</taxon>
        <taxon>Actinomycetes</taxon>
        <taxon>Streptosporangiales</taxon>
        <taxon>Streptosporangiaceae</taxon>
        <taxon>Spongiactinospora</taxon>
    </lineage>
</organism>
<dbReference type="InterPro" id="IPR009057">
    <property type="entry name" value="Homeodomain-like_sf"/>
</dbReference>
<gene>
    <name evidence="6" type="ORF">DP939_09625</name>
</gene>
<evidence type="ECO:0000256" key="3">
    <source>
        <dbReference type="ARBA" id="ARBA00023163"/>
    </source>
</evidence>
<dbReference type="PANTHER" id="PTHR30055">
    <property type="entry name" value="HTH-TYPE TRANSCRIPTIONAL REGULATOR RUTR"/>
    <property type="match status" value="1"/>
</dbReference>
<dbReference type="Gene3D" id="1.10.10.60">
    <property type="entry name" value="Homeodomain-like"/>
    <property type="match status" value="1"/>
</dbReference>
<evidence type="ECO:0000256" key="1">
    <source>
        <dbReference type="ARBA" id="ARBA00023015"/>
    </source>
</evidence>
<dbReference type="OrthoDB" id="7186128at2"/>
<evidence type="ECO:0000313" key="7">
    <source>
        <dbReference type="Proteomes" id="UP000253303"/>
    </source>
</evidence>
<keyword evidence="3" id="KW-0804">Transcription</keyword>
<dbReference type="Pfam" id="PF00440">
    <property type="entry name" value="TetR_N"/>
    <property type="match status" value="1"/>
</dbReference>